<proteinExistence type="predicted"/>
<evidence type="ECO:0000313" key="3">
    <source>
        <dbReference type="Proteomes" id="UP000199581"/>
    </source>
</evidence>
<dbReference type="EMBL" id="FOTO01000006">
    <property type="protein sequence ID" value="SFL79174.1"/>
    <property type="molecule type" value="Genomic_DNA"/>
</dbReference>
<evidence type="ECO:0000259" key="1">
    <source>
        <dbReference type="Pfam" id="PF00534"/>
    </source>
</evidence>
<gene>
    <name evidence="2" type="ORF">SAMN05421830_106167</name>
</gene>
<dbReference type="GO" id="GO:0016757">
    <property type="term" value="F:glycosyltransferase activity"/>
    <property type="evidence" value="ECO:0007669"/>
    <property type="project" value="InterPro"/>
</dbReference>
<dbReference type="PANTHER" id="PTHR12526:SF630">
    <property type="entry name" value="GLYCOSYLTRANSFERASE"/>
    <property type="match status" value="1"/>
</dbReference>
<protein>
    <submittedName>
        <fullName evidence="2">Glycosyltransferase involved in cell wall bisynthesis</fullName>
    </submittedName>
</protein>
<organism evidence="2 3">
    <name type="scientific">Desulfomicrobium norvegicum (strain DSM 1741 / NCIMB 8310)</name>
    <name type="common">Desulfovibrio baculatus (strain Norway 4)</name>
    <name type="synonym">Desulfovibrio desulfuricans (strain Norway 4)</name>
    <dbReference type="NCBI Taxonomy" id="52561"/>
    <lineage>
        <taxon>Bacteria</taxon>
        <taxon>Pseudomonadati</taxon>
        <taxon>Thermodesulfobacteriota</taxon>
        <taxon>Desulfovibrionia</taxon>
        <taxon>Desulfovibrionales</taxon>
        <taxon>Desulfomicrobiaceae</taxon>
        <taxon>Desulfomicrobium</taxon>
    </lineage>
</organism>
<keyword evidence="2" id="KW-0808">Transferase</keyword>
<dbReference type="SUPFAM" id="SSF53756">
    <property type="entry name" value="UDP-Glycosyltransferase/glycogen phosphorylase"/>
    <property type="match status" value="1"/>
</dbReference>
<dbReference type="Pfam" id="PF00534">
    <property type="entry name" value="Glycos_transf_1"/>
    <property type="match status" value="1"/>
</dbReference>
<evidence type="ECO:0000313" key="2">
    <source>
        <dbReference type="EMBL" id="SFL79174.1"/>
    </source>
</evidence>
<dbReference type="Gene3D" id="3.40.50.2000">
    <property type="entry name" value="Glycogen Phosphorylase B"/>
    <property type="match status" value="2"/>
</dbReference>
<dbReference type="Proteomes" id="UP000199581">
    <property type="component" value="Unassembled WGS sequence"/>
</dbReference>
<comment type="caution">
    <text evidence="2">The sequence shown here is derived from an EMBL/GenBank/DDBJ whole genome shotgun (WGS) entry which is preliminary data.</text>
</comment>
<dbReference type="PANTHER" id="PTHR12526">
    <property type="entry name" value="GLYCOSYLTRANSFERASE"/>
    <property type="match status" value="1"/>
</dbReference>
<name>A0A8G2F879_DESNO</name>
<reference evidence="2 3" key="1">
    <citation type="submission" date="2016-10" db="EMBL/GenBank/DDBJ databases">
        <authorList>
            <person name="Varghese N."/>
            <person name="Submissions S."/>
        </authorList>
    </citation>
    <scope>NUCLEOTIDE SEQUENCE [LARGE SCALE GENOMIC DNA]</scope>
    <source>
        <strain evidence="2 3">DSM 1741</strain>
    </source>
</reference>
<sequence>MNKPVMGMVLKGYPRISETFISNEIRLLEEQGLTVHIFSMRQPRENFTHKSVEAIKARVTYLPSEFWTSLHRFLWPNLRTLLSYPTGYAKSFRLACKRFLHNHNFMTFKHFFQGGYLVHHARELNLTHLHAHFAHSPTSVAMFASEIRGVPFSFTGHAKDIYTSDATQLAEKIDKARFVVTCTKYNKAFLENLVQGRREIHCVYHGIDLELFFAHAVTRTPEPPYTFLTIARIVEKKGIPDILEALALLARENFPFRYVLIGSGDDKDAVKARVRELGLEGHVEMPGTMAHDQVLEHFQTADCFVLGCRIARSGDRDGIPNVLAESMAMGVPVIGTRVSGIPELVEHEETGLLVDATRPEELAAALKRIVTDQALRAKIIPAARQKVTEVFDNKKLIVELIALYRNLTNL</sequence>
<dbReference type="OrthoDB" id="267270at2"/>
<feature type="domain" description="Glycosyl transferase family 1" evidence="1">
    <location>
        <begin position="216"/>
        <end position="385"/>
    </location>
</feature>
<dbReference type="AlphaFoldDB" id="A0A8G2F879"/>
<dbReference type="RefSeq" id="WP_092192227.1">
    <property type="nucleotide sequence ID" value="NZ_FOTO01000006.1"/>
</dbReference>
<accession>A0A8G2F879</accession>
<dbReference type="InterPro" id="IPR001296">
    <property type="entry name" value="Glyco_trans_1"/>
</dbReference>
<keyword evidence="3" id="KW-1185">Reference proteome</keyword>